<dbReference type="KEGG" id="ddb:E7747_01170"/>
<dbReference type="GO" id="GO:0016740">
    <property type="term" value="F:transferase activity"/>
    <property type="evidence" value="ECO:0007669"/>
    <property type="project" value="UniProtKB-KW"/>
</dbReference>
<keyword evidence="3" id="KW-1185">Reference proteome</keyword>
<protein>
    <submittedName>
        <fullName evidence="2">Polysaccharide pyruvyl transferase family protein</fullName>
    </submittedName>
</protein>
<dbReference type="Proteomes" id="UP000297149">
    <property type="component" value="Chromosome"/>
</dbReference>
<name>A0A4P7VZN4_9BACT</name>
<evidence type="ECO:0000313" key="3">
    <source>
        <dbReference type="Proteomes" id="UP000297149"/>
    </source>
</evidence>
<reference evidence="3" key="1">
    <citation type="submission" date="2019-02" db="EMBL/GenBank/DDBJ databases">
        <title>Isolation and identification of novel species under the genus Muribaculum.</title>
        <authorList>
            <person name="Miyake S."/>
            <person name="Ding Y."/>
            <person name="Low A."/>
            <person name="Soh M."/>
            <person name="Seedorf H."/>
        </authorList>
    </citation>
    <scope>NUCLEOTIDE SEQUENCE [LARGE SCALE GENOMIC DNA]</scope>
    <source>
        <strain evidence="3">H5</strain>
    </source>
</reference>
<proteinExistence type="predicted"/>
<keyword evidence="2" id="KW-0808">Transferase</keyword>
<evidence type="ECO:0000259" key="1">
    <source>
        <dbReference type="Pfam" id="PF04230"/>
    </source>
</evidence>
<organism evidence="2 3">
    <name type="scientific">Duncaniella dubosii</name>
    <dbReference type="NCBI Taxonomy" id="2518971"/>
    <lineage>
        <taxon>Bacteria</taxon>
        <taxon>Pseudomonadati</taxon>
        <taxon>Bacteroidota</taxon>
        <taxon>Bacteroidia</taxon>
        <taxon>Bacteroidales</taxon>
        <taxon>Muribaculaceae</taxon>
        <taxon>Duncaniella</taxon>
    </lineage>
</organism>
<accession>A0A4P7VZN4</accession>
<feature type="domain" description="Polysaccharide pyruvyl transferase" evidence="1">
    <location>
        <begin position="13"/>
        <end position="302"/>
    </location>
</feature>
<dbReference type="EMBL" id="CP039396">
    <property type="protein sequence ID" value="QCD41031.1"/>
    <property type="molecule type" value="Genomic_DNA"/>
</dbReference>
<dbReference type="InterPro" id="IPR007345">
    <property type="entry name" value="Polysacch_pyruvyl_Trfase"/>
</dbReference>
<dbReference type="AlphaFoldDB" id="A0A4P7VZN4"/>
<evidence type="ECO:0000313" key="2">
    <source>
        <dbReference type="EMBL" id="QCD41031.1"/>
    </source>
</evidence>
<sequence>MTIGILTRRYGYNMGSTLQAFAMSEMLASFGHKVEIINYDETAAHFKWKIRPFLERLMYKLWIPPTGAKRNYLSHRISQEKKFNEFENKYIPLSKEKIRSKRQLTQISKKYNKIVIGSDQIWNPFLYDPVFFGEFLPVSERKKIIAYAPSLGVGNSEEILTEQKSLINSLSFISCREEKGADVLKEITGRKIPVVLDPTLMVNREIWDKIADEHSVDGLPDDFIVTYFLGKDIHQMELDSLSIKYNAKIINISMFNKPNAINAFCHLKNLGPGEFLYLIKHAKYVATDSFHATIFSWIFQTEFKTFMRFKLRDKESQNSRIETLLSLFEVKDKIIEAKKNSKDFLSLYLK</sequence>
<gene>
    <name evidence="2" type="ORF">E7747_01170</name>
</gene>
<dbReference type="Pfam" id="PF04230">
    <property type="entry name" value="PS_pyruv_trans"/>
    <property type="match status" value="1"/>
</dbReference>